<dbReference type="Pfam" id="PF13692">
    <property type="entry name" value="Glyco_trans_1_4"/>
    <property type="match status" value="1"/>
</dbReference>
<name>A0A6M1T273_9BACT</name>
<protein>
    <submittedName>
        <fullName evidence="1">Glycosyltransferase family 4 protein</fullName>
    </submittedName>
</protein>
<dbReference type="EMBL" id="JAALLS010000007">
    <property type="protein sequence ID" value="NGP88107.1"/>
    <property type="molecule type" value="Genomic_DNA"/>
</dbReference>
<dbReference type="Proteomes" id="UP000479132">
    <property type="component" value="Unassembled WGS sequence"/>
</dbReference>
<dbReference type="GO" id="GO:0016740">
    <property type="term" value="F:transferase activity"/>
    <property type="evidence" value="ECO:0007669"/>
    <property type="project" value="UniProtKB-KW"/>
</dbReference>
<dbReference type="SUPFAM" id="SSF53756">
    <property type="entry name" value="UDP-Glycosyltransferase/glycogen phosphorylase"/>
    <property type="match status" value="1"/>
</dbReference>
<dbReference type="Gene3D" id="3.40.50.2000">
    <property type="entry name" value="Glycogen Phosphorylase B"/>
    <property type="match status" value="1"/>
</dbReference>
<sequence length="413" mass="47828">MKEKEHLLIIGLVWPEPNSSAAGGRMMNLISLFQQQGWEITFATSAAESEHMADLEARGVDTLQIEINSSDFNQFVNNLQPSMVLFDRFMTEEQFGWRVAEQCPDAIRILDTEDLHCLRRARKTAVKQDRPFVKEDLLREDTTKREIASIYRSDLSLIISEYEMQLLADLFGIEDKLLCYLPFMLSKINEDTITQWPSFSERDHFVMIGNFRHKPNWDAVRFMRAEVWPLIREKLPQAELHIYGSYVTRKAKQLHKPEEGFYIEGRAADAQEVVSQARICLAPLRFGAGLKGKLVEAMQCGTPNITTKIGAEGIAGDFEWSGSIKDKARNIADAAVQLYQNETVWHKKQKQGIRIINERFAKPEYGDHFIRRITELVEELDTHRVQNFTGRMLQHHTMASTKYMSRWIEEKNR</sequence>
<keyword evidence="2" id="KW-1185">Reference proteome</keyword>
<evidence type="ECO:0000313" key="2">
    <source>
        <dbReference type="Proteomes" id="UP000479132"/>
    </source>
</evidence>
<reference evidence="1 2" key="1">
    <citation type="submission" date="2020-02" db="EMBL/GenBank/DDBJ databases">
        <title>Aliifodinibius halophilus 2W32, complete genome.</title>
        <authorList>
            <person name="Li Y."/>
            <person name="Wu S."/>
        </authorList>
    </citation>
    <scope>NUCLEOTIDE SEQUENCE [LARGE SCALE GENOMIC DNA]</scope>
    <source>
        <strain evidence="1 2">2W32</strain>
    </source>
</reference>
<accession>A0A6M1T273</accession>
<proteinExistence type="predicted"/>
<dbReference type="AlphaFoldDB" id="A0A6M1T273"/>
<keyword evidence="1" id="KW-0808">Transferase</keyword>
<gene>
    <name evidence="1" type="ORF">G3569_07055</name>
</gene>
<dbReference type="CDD" id="cd03801">
    <property type="entry name" value="GT4_PimA-like"/>
    <property type="match status" value="1"/>
</dbReference>
<comment type="caution">
    <text evidence="1">The sequence shown here is derived from an EMBL/GenBank/DDBJ whole genome shotgun (WGS) entry which is preliminary data.</text>
</comment>
<organism evidence="1 2">
    <name type="scientific">Fodinibius halophilus</name>
    <dbReference type="NCBI Taxonomy" id="1736908"/>
    <lineage>
        <taxon>Bacteria</taxon>
        <taxon>Pseudomonadati</taxon>
        <taxon>Balneolota</taxon>
        <taxon>Balneolia</taxon>
        <taxon>Balneolales</taxon>
        <taxon>Balneolaceae</taxon>
        <taxon>Fodinibius</taxon>
    </lineage>
</organism>
<evidence type="ECO:0000313" key="1">
    <source>
        <dbReference type="EMBL" id="NGP88107.1"/>
    </source>
</evidence>
<dbReference type="RefSeq" id="WP_165267499.1">
    <property type="nucleotide sequence ID" value="NZ_JAALLS010000007.1"/>
</dbReference>